<dbReference type="InterPro" id="IPR016169">
    <property type="entry name" value="FAD-bd_PCMH_sub2"/>
</dbReference>
<evidence type="ECO:0000256" key="3">
    <source>
        <dbReference type="ARBA" id="ARBA00022692"/>
    </source>
</evidence>
<feature type="domain" description="CNNM transmembrane" evidence="12">
    <location>
        <begin position="1"/>
        <end position="188"/>
    </location>
</feature>
<dbReference type="PANTHER" id="PTHR22777:SF17">
    <property type="entry name" value="UPF0053 PROTEIN SLL0260"/>
    <property type="match status" value="1"/>
</dbReference>
<keyword evidence="3 9" id="KW-0812">Transmembrane</keyword>
<keyword evidence="14" id="KW-1185">Reference proteome</keyword>
<name>A0A1H0HV91_9BACI</name>
<accession>A0A1H0HV91</accession>
<dbReference type="PROSITE" id="PS51846">
    <property type="entry name" value="CNNM"/>
    <property type="match status" value="1"/>
</dbReference>
<sequence>MEDVPIPLIVLFFSLLFLSAFFSSSETALSSANKIRLQSMVDNGSKGADKALKIINSFDEALSTILIGNNLVNIAAATISAQVSTMLFGPNLGVFISTFVVTLLVLIFGEIMPKSLAKEYAETFSAKIAPIILFLMILAAPFNKLLLLLKQFVYKLIGSQRTDPSVTEEELKMMVNISEEEGVIDHTERELVHRSFDFNEITISEVFRPRTDMITIDINENAEEIKNIFIEQRFSRIPVYEESIDNIVGILYEREFFTAFIEGSVDIRSLIKPPILVVESMKIHKLLPKLQREKSHIAIVIDEYGGTAGLITLEDILEELVGEIYDEHDAAEPLVVKTGINSYSVHGDYPLDETMDLLNSEVPDSSYHSLGGWISEQYERIPETEETLYYQDTKFKILESDDRRVYRVQVSKVTKEDIPEGE</sequence>
<organism evidence="13 14">
    <name type="scientific">Alkalicoccus daliensis</name>
    <dbReference type="NCBI Taxonomy" id="745820"/>
    <lineage>
        <taxon>Bacteria</taxon>
        <taxon>Bacillati</taxon>
        <taxon>Bacillota</taxon>
        <taxon>Bacilli</taxon>
        <taxon>Bacillales</taxon>
        <taxon>Bacillaceae</taxon>
        <taxon>Alkalicoccus</taxon>
    </lineage>
</organism>
<dbReference type="STRING" id="745820.SAMN04488053_10957"/>
<dbReference type="FunFam" id="3.10.580.10:FF:000002">
    <property type="entry name" value="Magnesium/cobalt efflux protein CorC"/>
    <property type="match status" value="1"/>
</dbReference>
<dbReference type="EMBL" id="FNIL01000009">
    <property type="protein sequence ID" value="SDO23073.1"/>
    <property type="molecule type" value="Genomic_DNA"/>
</dbReference>
<evidence type="ECO:0000256" key="5">
    <source>
        <dbReference type="ARBA" id="ARBA00022989"/>
    </source>
</evidence>
<dbReference type="InterPro" id="IPR036318">
    <property type="entry name" value="FAD-bd_PCMH-like_sf"/>
</dbReference>
<dbReference type="InterPro" id="IPR002550">
    <property type="entry name" value="CNNM"/>
</dbReference>
<dbReference type="SMART" id="SM01091">
    <property type="entry name" value="CorC_HlyC"/>
    <property type="match status" value="1"/>
</dbReference>
<evidence type="ECO:0000256" key="9">
    <source>
        <dbReference type="PROSITE-ProRule" id="PRU01193"/>
    </source>
</evidence>
<dbReference type="SUPFAM" id="SSF54631">
    <property type="entry name" value="CBS-domain pair"/>
    <property type="match status" value="1"/>
</dbReference>
<evidence type="ECO:0000313" key="14">
    <source>
        <dbReference type="Proteomes" id="UP000198778"/>
    </source>
</evidence>
<dbReference type="InterPro" id="IPR044751">
    <property type="entry name" value="Ion_transp-like_CBS"/>
</dbReference>
<dbReference type="GO" id="GO:0050660">
    <property type="term" value="F:flavin adenine dinucleotide binding"/>
    <property type="evidence" value="ECO:0007669"/>
    <property type="project" value="InterPro"/>
</dbReference>
<dbReference type="Proteomes" id="UP000198778">
    <property type="component" value="Unassembled WGS sequence"/>
</dbReference>
<feature type="domain" description="CBS" evidence="11">
    <location>
        <begin position="209"/>
        <end position="267"/>
    </location>
</feature>
<dbReference type="PROSITE" id="PS51371">
    <property type="entry name" value="CBS"/>
    <property type="match status" value="2"/>
</dbReference>
<evidence type="ECO:0000256" key="6">
    <source>
        <dbReference type="ARBA" id="ARBA00023122"/>
    </source>
</evidence>
<dbReference type="InterPro" id="IPR000644">
    <property type="entry name" value="CBS_dom"/>
</dbReference>
<dbReference type="CDD" id="cd04590">
    <property type="entry name" value="CBS_pair_CorC_HlyC_assoc"/>
    <property type="match status" value="1"/>
</dbReference>
<feature type="transmembrane region" description="Helical" evidence="10">
    <location>
        <begin position="92"/>
        <end position="112"/>
    </location>
</feature>
<dbReference type="Pfam" id="PF00571">
    <property type="entry name" value="CBS"/>
    <property type="match status" value="2"/>
</dbReference>
<keyword evidence="4" id="KW-0677">Repeat</keyword>
<dbReference type="RefSeq" id="WP_090843426.1">
    <property type="nucleotide sequence ID" value="NZ_FNIL01000009.1"/>
</dbReference>
<proteinExistence type="inferred from homology"/>
<dbReference type="AlphaFoldDB" id="A0A1H0HV91"/>
<dbReference type="SMART" id="SM00116">
    <property type="entry name" value="CBS"/>
    <property type="match status" value="2"/>
</dbReference>
<evidence type="ECO:0000256" key="10">
    <source>
        <dbReference type="SAM" id="Phobius"/>
    </source>
</evidence>
<evidence type="ECO:0000259" key="11">
    <source>
        <dbReference type="PROSITE" id="PS51371"/>
    </source>
</evidence>
<evidence type="ECO:0000313" key="13">
    <source>
        <dbReference type="EMBL" id="SDO23073.1"/>
    </source>
</evidence>
<comment type="similarity">
    <text evidence="2">Belongs to the UPF0053 family.</text>
</comment>
<gene>
    <name evidence="13" type="ORF">SAMN04488053_10957</name>
</gene>
<keyword evidence="5 9" id="KW-1133">Transmembrane helix</keyword>
<dbReference type="Gene3D" id="3.30.465.10">
    <property type="match status" value="1"/>
</dbReference>
<evidence type="ECO:0000256" key="2">
    <source>
        <dbReference type="ARBA" id="ARBA00006337"/>
    </source>
</evidence>
<dbReference type="GO" id="GO:0005886">
    <property type="term" value="C:plasma membrane"/>
    <property type="evidence" value="ECO:0007669"/>
    <property type="project" value="TreeGrafter"/>
</dbReference>
<feature type="domain" description="CBS" evidence="11">
    <location>
        <begin position="270"/>
        <end position="327"/>
    </location>
</feature>
<comment type="subcellular location">
    <subcellularLocation>
        <location evidence="1">Membrane</location>
        <topology evidence="1">Multi-pass membrane protein</topology>
    </subcellularLocation>
</comment>
<dbReference type="Pfam" id="PF03471">
    <property type="entry name" value="CorC_HlyC"/>
    <property type="match status" value="1"/>
</dbReference>
<dbReference type="Pfam" id="PF01595">
    <property type="entry name" value="CNNM"/>
    <property type="match status" value="1"/>
</dbReference>
<evidence type="ECO:0000256" key="7">
    <source>
        <dbReference type="ARBA" id="ARBA00023136"/>
    </source>
</evidence>
<dbReference type="OrthoDB" id="9798188at2"/>
<dbReference type="Gene3D" id="3.10.580.10">
    <property type="entry name" value="CBS-domain"/>
    <property type="match status" value="1"/>
</dbReference>
<evidence type="ECO:0000256" key="8">
    <source>
        <dbReference type="PROSITE-ProRule" id="PRU00703"/>
    </source>
</evidence>
<dbReference type="PANTHER" id="PTHR22777">
    <property type="entry name" value="HEMOLYSIN-RELATED"/>
    <property type="match status" value="1"/>
</dbReference>
<evidence type="ECO:0000259" key="12">
    <source>
        <dbReference type="PROSITE" id="PS51846"/>
    </source>
</evidence>
<protein>
    <submittedName>
        <fullName evidence="13">Hemolysin, contains CBS domains</fullName>
    </submittedName>
</protein>
<dbReference type="InterPro" id="IPR046342">
    <property type="entry name" value="CBS_dom_sf"/>
</dbReference>
<dbReference type="SUPFAM" id="SSF56176">
    <property type="entry name" value="FAD-binding/transporter-associated domain-like"/>
    <property type="match status" value="1"/>
</dbReference>
<keyword evidence="7 9" id="KW-0472">Membrane</keyword>
<keyword evidence="6 8" id="KW-0129">CBS domain</keyword>
<evidence type="ECO:0000256" key="1">
    <source>
        <dbReference type="ARBA" id="ARBA00004141"/>
    </source>
</evidence>
<feature type="transmembrane region" description="Helical" evidence="10">
    <location>
        <begin position="124"/>
        <end position="142"/>
    </location>
</feature>
<reference evidence="14" key="1">
    <citation type="submission" date="2016-10" db="EMBL/GenBank/DDBJ databases">
        <authorList>
            <person name="Varghese N."/>
            <person name="Submissions S."/>
        </authorList>
    </citation>
    <scope>NUCLEOTIDE SEQUENCE [LARGE SCALE GENOMIC DNA]</scope>
    <source>
        <strain evidence="14">CGMCC 1.10369</strain>
    </source>
</reference>
<dbReference type="InterPro" id="IPR005170">
    <property type="entry name" value="Transptr-assoc_dom"/>
</dbReference>
<evidence type="ECO:0000256" key="4">
    <source>
        <dbReference type="ARBA" id="ARBA00022737"/>
    </source>
</evidence>